<evidence type="ECO:0000256" key="7">
    <source>
        <dbReference type="PIRSR" id="PIRSR000190-2"/>
    </source>
</evidence>
<feature type="binding site" evidence="5 6">
    <location>
        <begin position="191"/>
        <end position="193"/>
    </location>
    <ligand>
        <name>substrate</name>
    </ligand>
</feature>
<feature type="binding site" evidence="6">
    <location>
        <begin position="8"/>
        <end position="11"/>
    </location>
    <ligand>
        <name>substrate</name>
    </ligand>
</feature>
<dbReference type="Proteomes" id="UP000754644">
    <property type="component" value="Unassembled WGS sequence"/>
</dbReference>
<feature type="domain" description="Pyridoxine 5'-phosphate oxidase dimerisation C-terminal" evidence="9">
    <location>
        <begin position="172"/>
        <end position="213"/>
    </location>
</feature>
<gene>
    <name evidence="5 10" type="primary">pdxH</name>
    <name evidence="10" type="ORF">HQ497_01725</name>
</gene>
<dbReference type="GO" id="GO:0008615">
    <property type="term" value="P:pyridoxine biosynthetic process"/>
    <property type="evidence" value="ECO:0007669"/>
    <property type="project" value="UniProtKB-UniRule"/>
</dbReference>
<evidence type="ECO:0000256" key="1">
    <source>
        <dbReference type="ARBA" id="ARBA00007301"/>
    </source>
</evidence>
<accession>A0A972VVI0</accession>
<dbReference type="NCBIfam" id="NF004231">
    <property type="entry name" value="PRK05679.1"/>
    <property type="match status" value="1"/>
</dbReference>
<dbReference type="Gene3D" id="2.30.110.10">
    <property type="entry name" value="Electron Transport, Fmn-binding Protein, Chain A"/>
    <property type="match status" value="1"/>
</dbReference>
<dbReference type="Pfam" id="PF01243">
    <property type="entry name" value="PNPOx_N"/>
    <property type="match status" value="1"/>
</dbReference>
<evidence type="ECO:0000256" key="3">
    <source>
        <dbReference type="ARBA" id="ARBA00022643"/>
    </source>
</evidence>
<keyword evidence="5" id="KW-0664">Pyridoxine biosynthesis</keyword>
<feature type="binding site" evidence="5 6">
    <location>
        <position position="127"/>
    </location>
    <ligand>
        <name>substrate</name>
    </ligand>
</feature>
<sequence>MMSLKDERREYRYGRLNRAGLLESPYAQFDMWMQQAQTAGINDATAMVLATVDAAGQPRQRTVLLKGIGQQGLTFFTNLNSTKAREMATNTRVSVLFPWLALDRQVSVMGTVTSVAVEDAQAYFHSRPRESQLAAWTSAQSQPIESRAVLDADFEAASERFKGQEIPMPEFWGGFYIAPTAWEFWQGGENRLHDRFRYSQGTNDAWIIERLSP</sequence>
<reference evidence="10" key="1">
    <citation type="submission" date="2020-05" db="EMBL/GenBank/DDBJ databases">
        <title>Sulfur intermediates as new biogeochemical hubs in an aquatic model microbial ecosystem.</title>
        <authorList>
            <person name="Vigneron A."/>
        </authorList>
    </citation>
    <scope>NUCLEOTIDE SEQUENCE</scope>
    <source>
        <strain evidence="10">Bin.250</strain>
    </source>
</reference>
<dbReference type="PANTHER" id="PTHR10851">
    <property type="entry name" value="PYRIDOXINE-5-PHOSPHATE OXIDASE"/>
    <property type="match status" value="1"/>
</dbReference>
<comment type="similarity">
    <text evidence="1 5">Belongs to the pyridoxamine 5'-phosphate oxidase family.</text>
</comment>
<feature type="domain" description="Pyridoxamine 5'-phosphate oxidase N-terminal" evidence="8">
    <location>
        <begin position="34"/>
        <end position="158"/>
    </location>
</feature>
<evidence type="ECO:0000259" key="9">
    <source>
        <dbReference type="Pfam" id="PF10590"/>
    </source>
</evidence>
<dbReference type="EMBL" id="JABMOJ010000062">
    <property type="protein sequence ID" value="NQV64059.1"/>
    <property type="molecule type" value="Genomic_DNA"/>
</dbReference>
<dbReference type="PIRSF" id="PIRSF000190">
    <property type="entry name" value="Pyd_amn-ph_oxd"/>
    <property type="match status" value="1"/>
</dbReference>
<evidence type="ECO:0000256" key="5">
    <source>
        <dbReference type="HAMAP-Rule" id="MF_01629"/>
    </source>
</evidence>
<comment type="caution">
    <text evidence="5">Lacks conserved residue(s) required for the propagation of feature annotation.</text>
</comment>
<feature type="binding site" evidence="5 7">
    <location>
        <position position="185"/>
    </location>
    <ligand>
        <name>FMN</name>
        <dbReference type="ChEBI" id="CHEBI:58210"/>
    </ligand>
</feature>
<feature type="binding site" evidence="5 6">
    <location>
        <position position="123"/>
    </location>
    <ligand>
        <name>substrate</name>
    </ligand>
</feature>
<comment type="pathway">
    <text evidence="5">Cofactor metabolism; pyridoxal 5'-phosphate salvage; pyridoxal 5'-phosphate from pyridoxine 5'-phosphate: step 1/1.</text>
</comment>
<feature type="binding site" evidence="5 7">
    <location>
        <position position="195"/>
    </location>
    <ligand>
        <name>FMN</name>
        <dbReference type="ChEBI" id="CHEBI:58210"/>
    </ligand>
</feature>
<dbReference type="PANTHER" id="PTHR10851:SF0">
    <property type="entry name" value="PYRIDOXINE-5'-PHOSPHATE OXIDASE"/>
    <property type="match status" value="1"/>
</dbReference>
<dbReference type="InterPro" id="IPR012349">
    <property type="entry name" value="Split_barrel_FMN-bd"/>
</dbReference>
<feature type="binding site" evidence="5 7">
    <location>
        <begin position="140"/>
        <end position="141"/>
    </location>
    <ligand>
        <name>FMN</name>
        <dbReference type="ChEBI" id="CHEBI:58210"/>
    </ligand>
</feature>
<dbReference type="HAMAP" id="MF_01629">
    <property type="entry name" value="PdxH"/>
    <property type="match status" value="1"/>
</dbReference>
<keyword evidence="3 5" id="KW-0288">FMN</keyword>
<proteinExistence type="inferred from homology"/>
<comment type="subunit">
    <text evidence="5">Homodimer.</text>
</comment>
<feature type="binding site" evidence="5 6">
    <location>
        <position position="66"/>
    </location>
    <ligand>
        <name>substrate</name>
    </ligand>
</feature>
<organism evidence="10 11">
    <name type="scientific">SAR86 cluster bacterium</name>
    <dbReference type="NCBI Taxonomy" id="2030880"/>
    <lineage>
        <taxon>Bacteria</taxon>
        <taxon>Pseudomonadati</taxon>
        <taxon>Pseudomonadota</taxon>
        <taxon>Gammaproteobacteria</taxon>
        <taxon>SAR86 cluster</taxon>
    </lineage>
</organism>
<name>A0A972VVI0_9GAMM</name>
<feature type="binding site" evidence="5 7">
    <location>
        <position position="83"/>
    </location>
    <ligand>
        <name>FMN</name>
        <dbReference type="ChEBI" id="CHEBI:58210"/>
    </ligand>
</feature>
<dbReference type="Pfam" id="PF10590">
    <property type="entry name" value="PNP_phzG_C"/>
    <property type="match status" value="1"/>
</dbReference>
<keyword evidence="2 5" id="KW-0285">Flavoprotein</keyword>
<dbReference type="EC" id="1.4.3.5" evidence="5"/>
<comment type="caution">
    <text evidence="10">The sequence shown here is derived from an EMBL/GenBank/DDBJ whole genome shotgun (WGS) entry which is preliminary data.</text>
</comment>
<evidence type="ECO:0000256" key="4">
    <source>
        <dbReference type="ARBA" id="ARBA00023002"/>
    </source>
</evidence>
<protein>
    <recommendedName>
        <fullName evidence="5">Pyridoxine/pyridoxamine 5'-phosphate oxidase</fullName>
        <ecNumber evidence="5">1.4.3.5</ecNumber>
    </recommendedName>
    <alternativeName>
        <fullName evidence="5">PNP/PMP oxidase</fullName>
        <shortName evidence="5">PNPOx</shortName>
    </alternativeName>
    <alternativeName>
        <fullName evidence="5">Pyridoxal 5'-phosphate synthase</fullName>
    </alternativeName>
</protein>
<evidence type="ECO:0000256" key="2">
    <source>
        <dbReference type="ARBA" id="ARBA00022630"/>
    </source>
</evidence>
<feature type="binding site" evidence="5 7">
    <location>
        <begin position="61"/>
        <end position="66"/>
    </location>
    <ligand>
        <name>FMN</name>
        <dbReference type="ChEBI" id="CHEBI:58210"/>
    </ligand>
</feature>
<dbReference type="PROSITE" id="PS01064">
    <property type="entry name" value="PYRIDOX_OXIDASE"/>
    <property type="match status" value="1"/>
</dbReference>
<dbReference type="InterPro" id="IPR019740">
    <property type="entry name" value="Pyridox_Oxase_CS"/>
</dbReference>
<comment type="function">
    <text evidence="5">Catalyzes the oxidation of either pyridoxine 5'-phosphate (PNP) or pyridoxamine 5'-phosphate (PMP) into pyridoxal 5'-phosphate (PLP).</text>
</comment>
<dbReference type="InterPro" id="IPR000659">
    <property type="entry name" value="Pyridox_Oxase"/>
</dbReference>
<evidence type="ECO:0000259" key="8">
    <source>
        <dbReference type="Pfam" id="PF01243"/>
    </source>
</evidence>
<feature type="binding site" evidence="5 7">
    <location>
        <begin position="76"/>
        <end position="77"/>
    </location>
    <ligand>
        <name>FMN</name>
        <dbReference type="ChEBI" id="CHEBI:58210"/>
    </ligand>
</feature>
<feature type="binding site" evidence="5 7">
    <location>
        <position position="105"/>
    </location>
    <ligand>
        <name>FMN</name>
        <dbReference type="ChEBI" id="CHEBI:58210"/>
    </ligand>
</feature>
<comment type="cofactor">
    <cofactor evidence="5 7">
        <name>FMN</name>
        <dbReference type="ChEBI" id="CHEBI:58210"/>
    </cofactor>
    <text evidence="5 7">Binds 1 FMN per subunit.</text>
</comment>
<feature type="binding site" evidence="5 6">
    <location>
        <position position="131"/>
    </location>
    <ligand>
        <name>substrate</name>
    </ligand>
</feature>
<dbReference type="SUPFAM" id="SSF50475">
    <property type="entry name" value="FMN-binding split barrel"/>
    <property type="match status" value="1"/>
</dbReference>
<dbReference type="InterPro" id="IPR019576">
    <property type="entry name" value="Pyridoxamine_oxidase_dimer_C"/>
</dbReference>
<comment type="catalytic activity">
    <reaction evidence="5">
        <text>pyridoxamine 5'-phosphate + O2 + H2O = pyridoxal 5'-phosphate + H2O2 + NH4(+)</text>
        <dbReference type="Rhea" id="RHEA:15817"/>
        <dbReference type="ChEBI" id="CHEBI:15377"/>
        <dbReference type="ChEBI" id="CHEBI:15379"/>
        <dbReference type="ChEBI" id="CHEBI:16240"/>
        <dbReference type="ChEBI" id="CHEBI:28938"/>
        <dbReference type="ChEBI" id="CHEBI:58451"/>
        <dbReference type="ChEBI" id="CHEBI:597326"/>
        <dbReference type="EC" id="1.4.3.5"/>
    </reaction>
</comment>
<dbReference type="AlphaFoldDB" id="A0A972VVI0"/>
<evidence type="ECO:0000313" key="11">
    <source>
        <dbReference type="Proteomes" id="UP000754644"/>
    </source>
</evidence>
<dbReference type="InterPro" id="IPR011576">
    <property type="entry name" value="Pyridox_Oxase_N"/>
</dbReference>
<evidence type="ECO:0000256" key="6">
    <source>
        <dbReference type="PIRSR" id="PIRSR000190-1"/>
    </source>
</evidence>
<comment type="pathway">
    <text evidence="5">Cofactor metabolism; pyridoxal 5'-phosphate salvage; pyridoxal 5'-phosphate from pyridoxamine 5'-phosphate: step 1/1.</text>
</comment>
<evidence type="ECO:0000313" key="10">
    <source>
        <dbReference type="EMBL" id="NQV64059.1"/>
    </source>
</evidence>
<dbReference type="NCBIfam" id="TIGR00558">
    <property type="entry name" value="pdxH"/>
    <property type="match status" value="1"/>
</dbReference>
<dbReference type="GO" id="GO:0010181">
    <property type="term" value="F:FMN binding"/>
    <property type="evidence" value="ECO:0007669"/>
    <property type="project" value="UniProtKB-UniRule"/>
</dbReference>
<comment type="catalytic activity">
    <reaction evidence="5">
        <text>pyridoxine 5'-phosphate + O2 = pyridoxal 5'-phosphate + H2O2</text>
        <dbReference type="Rhea" id="RHEA:15149"/>
        <dbReference type="ChEBI" id="CHEBI:15379"/>
        <dbReference type="ChEBI" id="CHEBI:16240"/>
        <dbReference type="ChEBI" id="CHEBI:58589"/>
        <dbReference type="ChEBI" id="CHEBI:597326"/>
        <dbReference type="EC" id="1.4.3.5"/>
    </reaction>
</comment>
<dbReference type="GO" id="GO:0004733">
    <property type="term" value="F:pyridoxamine phosphate oxidase activity"/>
    <property type="evidence" value="ECO:0007669"/>
    <property type="project" value="UniProtKB-UniRule"/>
</dbReference>
<keyword evidence="4 5" id="KW-0560">Oxidoreductase</keyword>